<dbReference type="GO" id="GO:0016020">
    <property type="term" value="C:membrane"/>
    <property type="evidence" value="ECO:0007669"/>
    <property type="project" value="UniProtKB-SubCell"/>
</dbReference>
<dbReference type="PANTHER" id="PTHR33491">
    <property type="entry name" value="OSJNBA0016N04.9 PROTEIN"/>
    <property type="match status" value="1"/>
</dbReference>
<evidence type="ECO:0000256" key="1">
    <source>
        <dbReference type="ARBA" id="ARBA00004167"/>
    </source>
</evidence>
<proteinExistence type="predicted"/>
<dbReference type="GO" id="GO:0030247">
    <property type="term" value="F:polysaccharide binding"/>
    <property type="evidence" value="ECO:0007669"/>
    <property type="project" value="InterPro"/>
</dbReference>
<feature type="domain" description="Wall-associated receptor kinase galacturonan-binding" evidence="4">
    <location>
        <begin position="31"/>
        <end position="91"/>
    </location>
</feature>
<evidence type="ECO:0000259" key="4">
    <source>
        <dbReference type="Pfam" id="PF13947"/>
    </source>
</evidence>
<comment type="caution">
    <text evidence="5">The sequence shown here is derived from an EMBL/GenBank/DDBJ whole genome shotgun (WGS) entry which is preliminary data.</text>
</comment>
<dbReference type="Proteomes" id="UP001314170">
    <property type="component" value="Unassembled WGS sequence"/>
</dbReference>
<protein>
    <recommendedName>
        <fullName evidence="4">Wall-associated receptor kinase galacturonan-binding domain-containing protein</fullName>
    </recommendedName>
</protein>
<dbReference type="AlphaFoldDB" id="A0AAV1SEI1"/>
<dbReference type="Pfam" id="PF13947">
    <property type="entry name" value="GUB_WAK_bind"/>
    <property type="match status" value="1"/>
</dbReference>
<dbReference type="InterPro" id="IPR025287">
    <property type="entry name" value="WAK_GUB"/>
</dbReference>
<evidence type="ECO:0000313" key="5">
    <source>
        <dbReference type="EMBL" id="CAK7348920.1"/>
    </source>
</evidence>
<gene>
    <name evidence="5" type="ORF">DCAF_LOCUS21629</name>
</gene>
<reference evidence="5 6" key="1">
    <citation type="submission" date="2024-01" db="EMBL/GenBank/DDBJ databases">
        <authorList>
            <person name="Waweru B."/>
        </authorList>
    </citation>
    <scope>NUCLEOTIDE SEQUENCE [LARGE SCALE GENOMIC DNA]</scope>
</reference>
<accession>A0AAV1SEI1</accession>
<keyword evidence="6" id="KW-1185">Reference proteome</keyword>
<evidence type="ECO:0000256" key="2">
    <source>
        <dbReference type="ARBA" id="ARBA00022729"/>
    </source>
</evidence>
<dbReference type="EMBL" id="CAWUPB010001173">
    <property type="protein sequence ID" value="CAK7348920.1"/>
    <property type="molecule type" value="Genomic_DNA"/>
</dbReference>
<keyword evidence="2 3" id="KW-0732">Signal</keyword>
<name>A0AAV1SEI1_9ROSI</name>
<evidence type="ECO:0000256" key="3">
    <source>
        <dbReference type="SAM" id="SignalP"/>
    </source>
</evidence>
<comment type="subcellular location">
    <subcellularLocation>
        <location evidence="1">Membrane</location>
        <topology evidence="1">Single-pass membrane protein</topology>
    </subcellularLocation>
</comment>
<sequence length="343" mass="37804">MRILSVHLVVFLMVWLSASQAIAVSYEFTRCTRQCGNVEIPYPFGIEPQCYMDKSYEVTCNISFSPHKPFLTSINMELLQVSLREGQVRVNNPVISSNCSNSAPSRRVYNLSGSPFIYSNTSNRFTAMGCDNYARLSQGGAVVGGCLSMCDRTPGNTSGCYGLNCCQTIIPPQVKSFEANMTKILNNNDGEGCSSAFMVEQDWLNSKFLNDVQPMEYVPAILQFGTYQGFCDISKTSDVILCSFDGYCWNRLSQSHCICNGCQDNVDRCLDPGTYSCRLLLAMELEMIRASQGASSTIQEGYEEVDYTAGDIAGPWDTSSTATGSFFNSSTVSVQIDRQPSLL</sequence>
<feature type="signal peptide" evidence="3">
    <location>
        <begin position="1"/>
        <end position="21"/>
    </location>
</feature>
<evidence type="ECO:0000313" key="6">
    <source>
        <dbReference type="Proteomes" id="UP001314170"/>
    </source>
</evidence>
<feature type="chain" id="PRO_5043505786" description="Wall-associated receptor kinase galacturonan-binding domain-containing protein" evidence="3">
    <location>
        <begin position="22"/>
        <end position="343"/>
    </location>
</feature>
<organism evidence="5 6">
    <name type="scientific">Dovyalis caffra</name>
    <dbReference type="NCBI Taxonomy" id="77055"/>
    <lineage>
        <taxon>Eukaryota</taxon>
        <taxon>Viridiplantae</taxon>
        <taxon>Streptophyta</taxon>
        <taxon>Embryophyta</taxon>
        <taxon>Tracheophyta</taxon>
        <taxon>Spermatophyta</taxon>
        <taxon>Magnoliopsida</taxon>
        <taxon>eudicotyledons</taxon>
        <taxon>Gunneridae</taxon>
        <taxon>Pentapetalae</taxon>
        <taxon>rosids</taxon>
        <taxon>fabids</taxon>
        <taxon>Malpighiales</taxon>
        <taxon>Salicaceae</taxon>
        <taxon>Flacourtieae</taxon>
        <taxon>Dovyalis</taxon>
    </lineage>
</organism>